<keyword evidence="1" id="KW-1133">Transmembrane helix</keyword>
<evidence type="ECO:0000313" key="2">
    <source>
        <dbReference type="EMBL" id="MCU4742408.1"/>
    </source>
</evidence>
<comment type="caution">
    <text evidence="2">The sequence shown here is derived from an EMBL/GenBank/DDBJ whole genome shotgun (WGS) entry which is preliminary data.</text>
</comment>
<evidence type="ECO:0008006" key="6">
    <source>
        <dbReference type="Google" id="ProtNLM"/>
    </source>
</evidence>
<dbReference type="EMBL" id="JAOPKB010000006">
    <property type="protein sequence ID" value="MCU4973539.1"/>
    <property type="molecule type" value="Genomic_DNA"/>
</dbReference>
<evidence type="ECO:0000313" key="5">
    <source>
        <dbReference type="Proteomes" id="UP001321018"/>
    </source>
</evidence>
<gene>
    <name evidence="3" type="ORF">OB955_12405</name>
    <name evidence="2" type="ORF">OB960_13480</name>
</gene>
<protein>
    <recommendedName>
        <fullName evidence="6">Transmembrane protein</fullName>
    </recommendedName>
</protein>
<evidence type="ECO:0000313" key="4">
    <source>
        <dbReference type="Proteomes" id="UP001320972"/>
    </source>
</evidence>
<organism evidence="2 5">
    <name type="scientific">Natronoglomus mannanivorans</name>
    <dbReference type="NCBI Taxonomy" id="2979990"/>
    <lineage>
        <taxon>Archaea</taxon>
        <taxon>Methanobacteriati</taxon>
        <taxon>Methanobacteriota</taxon>
        <taxon>Stenosarchaea group</taxon>
        <taxon>Halobacteria</taxon>
        <taxon>Halobacteriales</taxon>
        <taxon>Natrialbaceae</taxon>
        <taxon>Natronoglomus</taxon>
    </lineage>
</organism>
<proteinExistence type="predicted"/>
<accession>A0AAP2Z0U9</accession>
<name>A0AAP2Z0U9_9EURY</name>
<dbReference type="Proteomes" id="UP001321018">
    <property type="component" value="Unassembled WGS sequence"/>
</dbReference>
<dbReference type="RefSeq" id="WP_338004231.1">
    <property type="nucleotide sequence ID" value="NZ_JAOPKA010000008.1"/>
</dbReference>
<keyword evidence="1" id="KW-0812">Transmembrane</keyword>
<evidence type="ECO:0000256" key="1">
    <source>
        <dbReference type="SAM" id="Phobius"/>
    </source>
</evidence>
<reference evidence="2 4" key="1">
    <citation type="submission" date="2022-09" db="EMBL/GenBank/DDBJ databases">
        <title>Enrichment on poylsaccharides allowed isolation of novel metabolic and taxonomic groups of Haloarchaea.</title>
        <authorList>
            <person name="Sorokin D.Y."/>
            <person name="Elcheninov A.G."/>
            <person name="Khizhniak T.V."/>
            <person name="Kolganova T.V."/>
            <person name="Kublanov I.V."/>
        </authorList>
    </citation>
    <scope>NUCLEOTIDE SEQUENCE</scope>
    <source>
        <strain evidence="3 4">AArc-m2/3/4</strain>
        <strain evidence="2">AArc-xg1-1</strain>
    </source>
</reference>
<evidence type="ECO:0000313" key="3">
    <source>
        <dbReference type="EMBL" id="MCU4973539.1"/>
    </source>
</evidence>
<dbReference type="AlphaFoldDB" id="A0AAP2Z0U9"/>
<dbReference type="Proteomes" id="UP001320972">
    <property type="component" value="Unassembled WGS sequence"/>
</dbReference>
<keyword evidence="1" id="KW-0472">Membrane</keyword>
<feature type="transmembrane region" description="Helical" evidence="1">
    <location>
        <begin position="35"/>
        <end position="57"/>
    </location>
</feature>
<sequence>MNLQFWKGIMIVCVLLLLFLGASVAFVETDSATFVITVLAAIHLLAAMAIISSFFYFDWDPFDPFRPD</sequence>
<keyword evidence="4" id="KW-1185">Reference proteome</keyword>
<dbReference type="EMBL" id="JAOPKA010000008">
    <property type="protein sequence ID" value="MCU4742408.1"/>
    <property type="molecule type" value="Genomic_DNA"/>
</dbReference>